<organism evidence="1 2">
    <name type="scientific">Cucumis sativus</name>
    <name type="common">Cucumber</name>
    <dbReference type="NCBI Taxonomy" id="3659"/>
    <lineage>
        <taxon>Eukaryota</taxon>
        <taxon>Viridiplantae</taxon>
        <taxon>Streptophyta</taxon>
        <taxon>Embryophyta</taxon>
        <taxon>Tracheophyta</taxon>
        <taxon>Spermatophyta</taxon>
        <taxon>Magnoliopsida</taxon>
        <taxon>eudicotyledons</taxon>
        <taxon>Gunneridae</taxon>
        <taxon>Pentapetalae</taxon>
        <taxon>rosids</taxon>
        <taxon>fabids</taxon>
        <taxon>Cucurbitales</taxon>
        <taxon>Cucurbitaceae</taxon>
        <taxon>Benincaseae</taxon>
        <taxon>Cucumis</taxon>
    </lineage>
</organism>
<protein>
    <submittedName>
        <fullName evidence="1">Uncharacterized protein</fullName>
    </submittedName>
</protein>
<reference evidence="1 2" key="4">
    <citation type="journal article" date="2011" name="BMC Genomics">
        <title>RNA-Seq improves annotation of protein-coding genes in the cucumber genome.</title>
        <authorList>
            <person name="Li Z."/>
            <person name="Zhang Z."/>
            <person name="Yan P."/>
            <person name="Huang S."/>
            <person name="Fei Z."/>
            <person name="Lin K."/>
        </authorList>
    </citation>
    <scope>NUCLEOTIDE SEQUENCE [LARGE SCALE GENOMIC DNA]</scope>
    <source>
        <strain evidence="2">cv. 9930</strain>
    </source>
</reference>
<keyword evidence="2" id="KW-1185">Reference proteome</keyword>
<proteinExistence type="predicted"/>
<evidence type="ECO:0000313" key="1">
    <source>
        <dbReference type="EMBL" id="KGN60597.1"/>
    </source>
</evidence>
<gene>
    <name evidence="1" type="ORF">Csa_2G002520</name>
</gene>
<evidence type="ECO:0000313" key="2">
    <source>
        <dbReference type="Proteomes" id="UP000029981"/>
    </source>
</evidence>
<reference evidence="1 2" key="2">
    <citation type="journal article" date="2009" name="PLoS ONE">
        <title>An integrated genetic and cytogenetic map of the cucumber genome.</title>
        <authorList>
            <person name="Ren Y."/>
            <person name="Zhang Z."/>
            <person name="Liu J."/>
            <person name="Staub J.E."/>
            <person name="Han Y."/>
            <person name="Cheng Z."/>
            <person name="Li X."/>
            <person name="Lu J."/>
            <person name="Miao H."/>
            <person name="Kang H."/>
            <person name="Xie B."/>
            <person name="Gu X."/>
            <person name="Wang X."/>
            <person name="Du Y."/>
            <person name="Jin W."/>
            <person name="Huang S."/>
        </authorList>
    </citation>
    <scope>NUCLEOTIDE SEQUENCE [LARGE SCALE GENOMIC DNA]</scope>
    <source>
        <strain evidence="2">cv. 9930</strain>
    </source>
</reference>
<dbReference type="AlphaFoldDB" id="A0A0A0LIS3"/>
<sequence>METLKLQPWRLEQRETAMEISAICNWEVGDKQGLSSHNFINITNLRDQHYSSILIVLFTLYQFSSDLRFPLPHDFSKNSFRFDFTSPATLPQGGAAALAI</sequence>
<reference evidence="1 2" key="1">
    <citation type="journal article" date="2009" name="Nat. Genet.">
        <title>The genome of the cucumber, Cucumis sativus L.</title>
        <authorList>
            <person name="Huang S."/>
            <person name="Li R."/>
            <person name="Zhang Z."/>
            <person name="Li L."/>
            <person name="Gu X."/>
            <person name="Fan W."/>
            <person name="Lucas W.J."/>
            <person name="Wang X."/>
            <person name="Xie B."/>
            <person name="Ni P."/>
            <person name="Ren Y."/>
            <person name="Zhu H."/>
            <person name="Li J."/>
            <person name="Lin K."/>
            <person name="Jin W."/>
            <person name="Fei Z."/>
            <person name="Li G."/>
            <person name="Staub J."/>
            <person name="Kilian A."/>
            <person name="van der Vossen E.A."/>
            <person name="Wu Y."/>
            <person name="Guo J."/>
            <person name="He J."/>
            <person name="Jia Z."/>
            <person name="Ren Y."/>
            <person name="Tian G."/>
            <person name="Lu Y."/>
            <person name="Ruan J."/>
            <person name="Qian W."/>
            <person name="Wang M."/>
            <person name="Huang Q."/>
            <person name="Li B."/>
            <person name="Xuan Z."/>
            <person name="Cao J."/>
            <person name="Asan"/>
            <person name="Wu Z."/>
            <person name="Zhang J."/>
            <person name="Cai Q."/>
            <person name="Bai Y."/>
            <person name="Zhao B."/>
            <person name="Han Y."/>
            <person name="Li Y."/>
            <person name="Li X."/>
            <person name="Wang S."/>
            <person name="Shi Q."/>
            <person name="Liu S."/>
            <person name="Cho W.K."/>
            <person name="Kim J.Y."/>
            <person name="Xu Y."/>
            <person name="Heller-Uszynska K."/>
            <person name="Miao H."/>
            <person name="Cheng Z."/>
            <person name="Zhang S."/>
            <person name="Wu J."/>
            <person name="Yang Y."/>
            <person name="Kang H."/>
            <person name="Li M."/>
            <person name="Liang H."/>
            <person name="Ren X."/>
            <person name="Shi Z."/>
            <person name="Wen M."/>
            <person name="Jian M."/>
            <person name="Yang H."/>
            <person name="Zhang G."/>
            <person name="Yang Z."/>
            <person name="Chen R."/>
            <person name="Liu S."/>
            <person name="Li J."/>
            <person name="Ma L."/>
            <person name="Liu H."/>
            <person name="Zhou Y."/>
            <person name="Zhao J."/>
            <person name="Fang X."/>
            <person name="Li G."/>
            <person name="Fang L."/>
            <person name="Li Y."/>
            <person name="Liu D."/>
            <person name="Zheng H."/>
            <person name="Zhang Y."/>
            <person name="Qin N."/>
            <person name="Li Z."/>
            <person name="Yang G."/>
            <person name="Yang S."/>
            <person name="Bolund L."/>
            <person name="Kristiansen K."/>
            <person name="Zheng H."/>
            <person name="Li S."/>
            <person name="Zhang X."/>
            <person name="Yang H."/>
            <person name="Wang J."/>
            <person name="Sun R."/>
            <person name="Zhang B."/>
            <person name="Jiang S."/>
            <person name="Wang J."/>
            <person name="Du Y."/>
            <person name="Li S."/>
        </authorList>
    </citation>
    <scope>NUCLEOTIDE SEQUENCE [LARGE SCALE GENOMIC DNA]</scope>
    <source>
        <strain evidence="2">cv. 9930</strain>
    </source>
</reference>
<reference evidence="1 2" key="3">
    <citation type="journal article" date="2010" name="BMC Genomics">
        <title>Transcriptome sequencing and comparative analysis of cucumber flowers with different sex types.</title>
        <authorList>
            <person name="Guo S."/>
            <person name="Zheng Y."/>
            <person name="Joung J.G."/>
            <person name="Liu S."/>
            <person name="Zhang Z."/>
            <person name="Crasta O.R."/>
            <person name="Sobral B.W."/>
            <person name="Xu Y."/>
            <person name="Huang S."/>
            <person name="Fei Z."/>
        </authorList>
    </citation>
    <scope>NUCLEOTIDE SEQUENCE [LARGE SCALE GENOMIC DNA]</scope>
    <source>
        <strain evidence="2">cv. 9930</strain>
    </source>
</reference>
<dbReference type="EMBL" id="CM002923">
    <property type="protein sequence ID" value="KGN60597.1"/>
    <property type="molecule type" value="Genomic_DNA"/>
</dbReference>
<accession>A0A0A0LIS3</accession>
<dbReference type="Gramene" id="KGN60597">
    <property type="protein sequence ID" value="KGN60597"/>
    <property type="gene ID" value="Csa_2G002520"/>
</dbReference>
<name>A0A0A0LIS3_CUCSA</name>
<dbReference type="Proteomes" id="UP000029981">
    <property type="component" value="Chromosome 2"/>
</dbReference>